<dbReference type="GO" id="GO:0000978">
    <property type="term" value="F:RNA polymerase II cis-regulatory region sequence-specific DNA binding"/>
    <property type="evidence" value="ECO:0007669"/>
    <property type="project" value="TreeGrafter"/>
</dbReference>
<dbReference type="EMBL" id="CATQJA010002663">
    <property type="protein sequence ID" value="CAJ0581233.1"/>
    <property type="molecule type" value="Genomic_DNA"/>
</dbReference>
<evidence type="ECO:0000256" key="4">
    <source>
        <dbReference type="ARBA" id="ARBA00022833"/>
    </source>
</evidence>
<gene>
    <name evidence="12" type="ORF">MSPICULIGERA_LOCUS19399</name>
</gene>
<dbReference type="GO" id="GO:0004879">
    <property type="term" value="F:nuclear receptor activity"/>
    <property type="evidence" value="ECO:0007669"/>
    <property type="project" value="InterPro"/>
</dbReference>
<evidence type="ECO:0000259" key="11">
    <source>
        <dbReference type="PROSITE" id="PS51030"/>
    </source>
</evidence>
<dbReference type="SMART" id="SM00399">
    <property type="entry name" value="ZnF_C4"/>
    <property type="match status" value="1"/>
</dbReference>
<dbReference type="GO" id="GO:0009755">
    <property type="term" value="P:hormone-mediated signaling pathway"/>
    <property type="evidence" value="ECO:0007669"/>
    <property type="project" value="TreeGrafter"/>
</dbReference>
<dbReference type="PANTHER" id="PTHR24086">
    <property type="entry name" value="NUCLEAR RECEPTOR SUBFAMILY 5 GROUP A"/>
    <property type="match status" value="1"/>
</dbReference>
<evidence type="ECO:0000256" key="5">
    <source>
        <dbReference type="ARBA" id="ARBA00023015"/>
    </source>
</evidence>
<comment type="subcellular location">
    <subcellularLocation>
        <location evidence="1">Nucleus</location>
    </subcellularLocation>
</comment>
<evidence type="ECO:0000256" key="10">
    <source>
        <dbReference type="SAM" id="MobiDB-lite"/>
    </source>
</evidence>
<sequence>MFTPPTDVAMCAPSTSSQSSSNGSRRRSSSSSAGSVAMGHCAVCSDPAEGMHFGAVACAACSAFFRRSIAEQKVYTCESKRCPVQASTFSSFLAFK</sequence>
<dbReference type="SUPFAM" id="SSF57716">
    <property type="entry name" value="Glucocorticoid receptor-like (DNA-binding domain)"/>
    <property type="match status" value="1"/>
</dbReference>
<keyword evidence="9" id="KW-0539">Nucleus</keyword>
<dbReference type="Proteomes" id="UP001177023">
    <property type="component" value="Unassembled WGS sequence"/>
</dbReference>
<keyword evidence="3" id="KW-0863">Zinc-finger</keyword>
<dbReference type="PROSITE" id="PS00031">
    <property type="entry name" value="NUCLEAR_REC_DBD_1"/>
    <property type="match status" value="1"/>
</dbReference>
<dbReference type="GO" id="GO:0008270">
    <property type="term" value="F:zinc ion binding"/>
    <property type="evidence" value="ECO:0007669"/>
    <property type="project" value="UniProtKB-KW"/>
</dbReference>
<evidence type="ECO:0000313" key="12">
    <source>
        <dbReference type="EMBL" id="CAJ0581233.1"/>
    </source>
</evidence>
<evidence type="ECO:0000256" key="7">
    <source>
        <dbReference type="ARBA" id="ARBA00023163"/>
    </source>
</evidence>
<keyword evidence="8" id="KW-0675">Receptor</keyword>
<dbReference type="InterPro" id="IPR013088">
    <property type="entry name" value="Znf_NHR/GATA"/>
</dbReference>
<dbReference type="PRINTS" id="PR00047">
    <property type="entry name" value="STROIDFINGER"/>
</dbReference>
<proteinExistence type="predicted"/>
<dbReference type="GO" id="GO:0090575">
    <property type="term" value="C:RNA polymerase II transcription regulator complex"/>
    <property type="evidence" value="ECO:0007669"/>
    <property type="project" value="TreeGrafter"/>
</dbReference>
<organism evidence="12 13">
    <name type="scientific">Mesorhabditis spiculigera</name>
    <dbReference type="NCBI Taxonomy" id="96644"/>
    <lineage>
        <taxon>Eukaryota</taxon>
        <taxon>Metazoa</taxon>
        <taxon>Ecdysozoa</taxon>
        <taxon>Nematoda</taxon>
        <taxon>Chromadorea</taxon>
        <taxon>Rhabditida</taxon>
        <taxon>Rhabditina</taxon>
        <taxon>Rhabditomorpha</taxon>
        <taxon>Rhabditoidea</taxon>
        <taxon>Rhabditidae</taxon>
        <taxon>Mesorhabditinae</taxon>
        <taxon>Mesorhabditis</taxon>
    </lineage>
</organism>
<feature type="compositionally biased region" description="Low complexity" evidence="10">
    <location>
        <begin position="14"/>
        <end position="35"/>
    </location>
</feature>
<evidence type="ECO:0000256" key="8">
    <source>
        <dbReference type="ARBA" id="ARBA00023170"/>
    </source>
</evidence>
<dbReference type="PANTHER" id="PTHR24086:SF43">
    <property type="entry name" value="NUCLEAR RECEPTOR DOMAIN-CONTAINING PROTEIN"/>
    <property type="match status" value="1"/>
</dbReference>
<evidence type="ECO:0000256" key="2">
    <source>
        <dbReference type="ARBA" id="ARBA00022723"/>
    </source>
</evidence>
<keyword evidence="2" id="KW-0479">Metal-binding</keyword>
<keyword evidence="7" id="KW-0804">Transcription</keyword>
<keyword evidence="4" id="KW-0862">Zinc</keyword>
<dbReference type="GO" id="GO:0009888">
    <property type="term" value="P:tissue development"/>
    <property type="evidence" value="ECO:0007669"/>
    <property type="project" value="TreeGrafter"/>
</dbReference>
<dbReference type="InterPro" id="IPR016355">
    <property type="entry name" value="NR5-like"/>
</dbReference>
<evidence type="ECO:0000256" key="1">
    <source>
        <dbReference type="ARBA" id="ARBA00004123"/>
    </source>
</evidence>
<evidence type="ECO:0000256" key="9">
    <source>
        <dbReference type="ARBA" id="ARBA00023242"/>
    </source>
</evidence>
<dbReference type="AlphaFoldDB" id="A0AA36D523"/>
<evidence type="ECO:0000256" key="3">
    <source>
        <dbReference type="ARBA" id="ARBA00022771"/>
    </source>
</evidence>
<keyword evidence="5" id="KW-0805">Transcription regulation</keyword>
<feature type="region of interest" description="Disordered" evidence="10">
    <location>
        <begin position="1"/>
        <end position="36"/>
    </location>
</feature>
<evidence type="ECO:0000313" key="13">
    <source>
        <dbReference type="Proteomes" id="UP001177023"/>
    </source>
</evidence>
<feature type="domain" description="Nuclear receptor" evidence="11">
    <location>
        <begin position="38"/>
        <end position="96"/>
    </location>
</feature>
<feature type="non-terminal residue" evidence="12">
    <location>
        <position position="96"/>
    </location>
</feature>
<evidence type="ECO:0000256" key="6">
    <source>
        <dbReference type="ARBA" id="ARBA00023125"/>
    </source>
</evidence>
<dbReference type="PROSITE" id="PS51030">
    <property type="entry name" value="NUCLEAR_REC_DBD_2"/>
    <property type="match status" value="1"/>
</dbReference>
<accession>A0AA36D523</accession>
<dbReference type="Gene3D" id="3.30.50.10">
    <property type="entry name" value="Erythroid Transcription Factor GATA-1, subunit A"/>
    <property type="match status" value="1"/>
</dbReference>
<keyword evidence="6" id="KW-0238">DNA-binding</keyword>
<comment type="caution">
    <text evidence="12">The sequence shown here is derived from an EMBL/GenBank/DDBJ whole genome shotgun (WGS) entry which is preliminary data.</text>
</comment>
<dbReference type="Pfam" id="PF00105">
    <property type="entry name" value="zf-C4"/>
    <property type="match status" value="1"/>
</dbReference>
<keyword evidence="13" id="KW-1185">Reference proteome</keyword>
<protein>
    <recommendedName>
        <fullName evidence="11">Nuclear receptor domain-containing protein</fullName>
    </recommendedName>
</protein>
<dbReference type="InterPro" id="IPR001628">
    <property type="entry name" value="Znf_hrmn_rcpt"/>
</dbReference>
<reference evidence="12" key="1">
    <citation type="submission" date="2023-06" db="EMBL/GenBank/DDBJ databases">
        <authorList>
            <person name="Delattre M."/>
        </authorList>
    </citation>
    <scope>NUCLEOTIDE SEQUENCE</scope>
    <source>
        <strain evidence="12">AF72</strain>
    </source>
</reference>
<name>A0AA36D523_9BILA</name>